<dbReference type="RefSeq" id="WP_308456655.1">
    <property type="nucleotide sequence ID" value="NZ_JAJEQM010000012.1"/>
</dbReference>
<dbReference type="PROSITE" id="PS50929">
    <property type="entry name" value="ABC_TM1F"/>
    <property type="match status" value="1"/>
</dbReference>
<evidence type="ECO:0000256" key="5">
    <source>
        <dbReference type="ARBA" id="ARBA00022741"/>
    </source>
</evidence>
<feature type="transmembrane region" description="Helical" evidence="9">
    <location>
        <begin position="133"/>
        <end position="151"/>
    </location>
</feature>
<evidence type="ECO:0000256" key="3">
    <source>
        <dbReference type="ARBA" id="ARBA00022475"/>
    </source>
</evidence>
<dbReference type="Gene3D" id="3.40.50.300">
    <property type="entry name" value="P-loop containing nucleotide triphosphate hydrolases"/>
    <property type="match status" value="1"/>
</dbReference>
<dbReference type="InterPro" id="IPR003439">
    <property type="entry name" value="ABC_transporter-like_ATP-bd"/>
</dbReference>
<accession>A0AAE3DZD4</accession>
<feature type="domain" description="ABC transporter" evidence="10">
    <location>
        <begin position="331"/>
        <end position="566"/>
    </location>
</feature>
<dbReference type="InterPro" id="IPR011527">
    <property type="entry name" value="ABC1_TM_dom"/>
</dbReference>
<evidence type="ECO:0000313" key="12">
    <source>
        <dbReference type="EMBL" id="MCC2211010.1"/>
    </source>
</evidence>
<dbReference type="Proteomes" id="UP001198242">
    <property type="component" value="Unassembled WGS sequence"/>
</dbReference>
<dbReference type="Gene3D" id="1.20.1560.10">
    <property type="entry name" value="ABC transporter type 1, transmembrane domain"/>
    <property type="match status" value="1"/>
</dbReference>
<evidence type="ECO:0000259" key="10">
    <source>
        <dbReference type="PROSITE" id="PS50893"/>
    </source>
</evidence>
<reference evidence="12 13" key="1">
    <citation type="submission" date="2021-10" db="EMBL/GenBank/DDBJ databases">
        <title>Anaerobic single-cell dispensing facilitates the cultivation of human gut bacteria.</title>
        <authorList>
            <person name="Afrizal A."/>
        </authorList>
    </citation>
    <scope>NUCLEOTIDE SEQUENCE [LARGE SCALE GENOMIC DNA]</scope>
    <source>
        <strain evidence="12 13">CLA-AA-H232</strain>
    </source>
</reference>
<comment type="subcellular location">
    <subcellularLocation>
        <location evidence="1">Cell membrane</location>
        <topology evidence="1">Multi-pass membrane protein</topology>
    </subcellularLocation>
</comment>
<evidence type="ECO:0000256" key="1">
    <source>
        <dbReference type="ARBA" id="ARBA00004651"/>
    </source>
</evidence>
<proteinExistence type="predicted"/>
<sequence length="571" mass="62669">MKKLFPFLKPYRLQLTVGPFFKLSEAMLELLIPTLMALLIDNGVNMGNRSYIIKMGILMLVIATFGVIFAFICQYSASIASQGFGTDVRNAMFKKIGTLSFAQLDKFGTPSLINRITGDVTQLQSAVAMLIRLVIRAPFLCVGGLVMAIMIDLKLSIIFMIVIPLFILVLFLVMFKAVPLYKSVQKKLDSLTLVLRENLSGVRVIRAFAGVKREKERFNDRNTDYANTAIRVGKIAALTNPLTTIIMNLAAIAVIYFGGIRVNTGHLSQGEVIAFINYITQILNAMIVVANLVVLYTKAYASALRVGEVLETEPLIEYGEKNTTQNGENAVEFKNVSLTYTGSKVPSVDNINLTIKKGETIGIIGGTGSGKSTLISLIPRFYDATKGEVLIDGVDIKKYDEDTLRKTVAVVQQRAALFSGTIADNLHMAKADATLEEMRHAADTAQATEFIDRLEKGFDTFVSQGGNNLSGGQKQRITIARALIKNSPILILDDSASALDYATDANLRRAIKENTDSQTVIIVSQRVNSVKDADRIAVMDDGEIVGIGTHKELVDTCDIYREICYSQEQLD</sequence>
<evidence type="ECO:0000256" key="2">
    <source>
        <dbReference type="ARBA" id="ARBA00022448"/>
    </source>
</evidence>
<keyword evidence="8 9" id="KW-0472">Membrane</keyword>
<dbReference type="GO" id="GO:0005524">
    <property type="term" value="F:ATP binding"/>
    <property type="evidence" value="ECO:0007669"/>
    <property type="project" value="UniProtKB-KW"/>
</dbReference>
<dbReference type="GO" id="GO:0015421">
    <property type="term" value="F:ABC-type oligopeptide transporter activity"/>
    <property type="evidence" value="ECO:0007669"/>
    <property type="project" value="TreeGrafter"/>
</dbReference>
<dbReference type="InterPro" id="IPR039421">
    <property type="entry name" value="Type_1_exporter"/>
</dbReference>
<protein>
    <submittedName>
        <fullName evidence="12">ABC transporter ATP-binding protein/permease</fullName>
    </submittedName>
</protein>
<dbReference type="FunFam" id="3.40.50.300:FF:000221">
    <property type="entry name" value="Multidrug ABC transporter ATP-binding protein"/>
    <property type="match status" value="1"/>
</dbReference>
<keyword evidence="4 9" id="KW-0812">Transmembrane</keyword>
<organism evidence="12 13">
    <name type="scientific">Hominilimicola fabiformis</name>
    <dbReference type="NCBI Taxonomy" id="2885356"/>
    <lineage>
        <taxon>Bacteria</taxon>
        <taxon>Bacillati</taxon>
        <taxon>Bacillota</taxon>
        <taxon>Clostridia</taxon>
        <taxon>Eubacteriales</taxon>
        <taxon>Oscillospiraceae</taxon>
        <taxon>Hominilimicola</taxon>
    </lineage>
</organism>
<evidence type="ECO:0000256" key="6">
    <source>
        <dbReference type="ARBA" id="ARBA00022840"/>
    </source>
</evidence>
<feature type="transmembrane region" description="Helical" evidence="9">
    <location>
        <begin position="272"/>
        <end position="296"/>
    </location>
</feature>
<dbReference type="GO" id="GO:0005886">
    <property type="term" value="C:plasma membrane"/>
    <property type="evidence" value="ECO:0007669"/>
    <property type="project" value="UniProtKB-SubCell"/>
</dbReference>
<dbReference type="Pfam" id="PF00005">
    <property type="entry name" value="ABC_tran"/>
    <property type="match status" value="1"/>
</dbReference>
<dbReference type="SUPFAM" id="SSF90123">
    <property type="entry name" value="ABC transporter transmembrane region"/>
    <property type="match status" value="1"/>
</dbReference>
<keyword evidence="5" id="KW-0547">Nucleotide-binding</keyword>
<dbReference type="PROSITE" id="PS50893">
    <property type="entry name" value="ABC_TRANSPORTER_2"/>
    <property type="match status" value="1"/>
</dbReference>
<evidence type="ECO:0000256" key="7">
    <source>
        <dbReference type="ARBA" id="ARBA00022989"/>
    </source>
</evidence>
<keyword evidence="7 9" id="KW-1133">Transmembrane helix</keyword>
<evidence type="ECO:0000256" key="8">
    <source>
        <dbReference type="ARBA" id="ARBA00023136"/>
    </source>
</evidence>
<gene>
    <name evidence="12" type="ORF">LKE05_09445</name>
</gene>
<dbReference type="SMART" id="SM00382">
    <property type="entry name" value="AAA"/>
    <property type="match status" value="1"/>
</dbReference>
<dbReference type="EMBL" id="JAJEQM010000012">
    <property type="protein sequence ID" value="MCC2211010.1"/>
    <property type="molecule type" value="Genomic_DNA"/>
</dbReference>
<comment type="caution">
    <text evidence="12">The sequence shown here is derived from an EMBL/GenBank/DDBJ whole genome shotgun (WGS) entry which is preliminary data.</text>
</comment>
<feature type="transmembrane region" description="Helical" evidence="9">
    <location>
        <begin position="241"/>
        <end position="260"/>
    </location>
</feature>
<feature type="transmembrane region" description="Helical" evidence="9">
    <location>
        <begin position="20"/>
        <end position="40"/>
    </location>
</feature>
<evidence type="ECO:0000256" key="9">
    <source>
        <dbReference type="SAM" id="Phobius"/>
    </source>
</evidence>
<dbReference type="SUPFAM" id="SSF52540">
    <property type="entry name" value="P-loop containing nucleoside triphosphate hydrolases"/>
    <property type="match status" value="1"/>
</dbReference>
<dbReference type="PANTHER" id="PTHR43394">
    <property type="entry name" value="ATP-DEPENDENT PERMEASE MDL1, MITOCHONDRIAL"/>
    <property type="match status" value="1"/>
</dbReference>
<evidence type="ECO:0000256" key="4">
    <source>
        <dbReference type="ARBA" id="ARBA00022692"/>
    </source>
</evidence>
<keyword evidence="6 12" id="KW-0067">ATP-binding</keyword>
<dbReference type="GO" id="GO:0016887">
    <property type="term" value="F:ATP hydrolysis activity"/>
    <property type="evidence" value="ECO:0007669"/>
    <property type="project" value="InterPro"/>
</dbReference>
<dbReference type="InterPro" id="IPR003593">
    <property type="entry name" value="AAA+_ATPase"/>
</dbReference>
<dbReference type="PROSITE" id="PS00211">
    <property type="entry name" value="ABC_TRANSPORTER_1"/>
    <property type="match status" value="1"/>
</dbReference>
<keyword evidence="3" id="KW-1003">Cell membrane</keyword>
<dbReference type="InterPro" id="IPR027417">
    <property type="entry name" value="P-loop_NTPase"/>
</dbReference>
<dbReference type="PANTHER" id="PTHR43394:SF1">
    <property type="entry name" value="ATP-BINDING CASSETTE SUB-FAMILY B MEMBER 10, MITOCHONDRIAL"/>
    <property type="match status" value="1"/>
</dbReference>
<dbReference type="InterPro" id="IPR017871">
    <property type="entry name" value="ABC_transporter-like_CS"/>
</dbReference>
<name>A0AAE3DZD4_9FIRM</name>
<keyword evidence="13" id="KW-1185">Reference proteome</keyword>
<keyword evidence="2" id="KW-0813">Transport</keyword>
<dbReference type="InterPro" id="IPR036640">
    <property type="entry name" value="ABC1_TM_sf"/>
</dbReference>
<evidence type="ECO:0000313" key="13">
    <source>
        <dbReference type="Proteomes" id="UP001198242"/>
    </source>
</evidence>
<dbReference type="AlphaFoldDB" id="A0AAE3DZD4"/>
<feature type="transmembrane region" description="Helical" evidence="9">
    <location>
        <begin position="52"/>
        <end position="72"/>
    </location>
</feature>
<dbReference type="Pfam" id="PF00664">
    <property type="entry name" value="ABC_membrane"/>
    <property type="match status" value="1"/>
</dbReference>
<feature type="transmembrane region" description="Helical" evidence="9">
    <location>
        <begin position="157"/>
        <end position="178"/>
    </location>
</feature>
<feature type="domain" description="ABC transmembrane type-1" evidence="11">
    <location>
        <begin position="17"/>
        <end position="298"/>
    </location>
</feature>
<dbReference type="CDD" id="cd18548">
    <property type="entry name" value="ABC_6TM_Tm287_like"/>
    <property type="match status" value="1"/>
</dbReference>
<evidence type="ECO:0000259" key="11">
    <source>
        <dbReference type="PROSITE" id="PS50929"/>
    </source>
</evidence>